<dbReference type="RefSeq" id="WP_232879180.1">
    <property type="nucleotide sequence ID" value="NZ_JAJSOJ010000113.1"/>
</dbReference>
<evidence type="ECO:0000313" key="1">
    <source>
        <dbReference type="EMBL" id="MCE0745564.1"/>
    </source>
</evidence>
<accession>A0ABS8W1R2</accession>
<sequence length="135" mass="15239">MSRYNNIAPDVREKIAGTWVSRSGVQLDALAKHPPEMQRKIIDMIVTYPEITKIADAVRAVTKAPAPVPPTNLERFLTIWRKMDRRARLQAIASIRSDIAASWHETWRGMNEEDRDLIIQVIAPELPGGLSREAA</sequence>
<dbReference type="EMBL" id="JAJSOJ010000113">
    <property type="protein sequence ID" value="MCE0745564.1"/>
    <property type="molecule type" value="Genomic_DNA"/>
</dbReference>
<dbReference type="Proteomes" id="UP001521074">
    <property type="component" value="Unassembled WGS sequence"/>
</dbReference>
<evidence type="ECO:0000313" key="2">
    <source>
        <dbReference type="Proteomes" id="UP001521074"/>
    </source>
</evidence>
<name>A0ABS8W1R2_9PROT</name>
<organism evidence="1 2">
    <name type="scientific">Acetobacter sicerae</name>
    <dbReference type="NCBI Taxonomy" id="85325"/>
    <lineage>
        <taxon>Bacteria</taxon>
        <taxon>Pseudomonadati</taxon>
        <taxon>Pseudomonadota</taxon>
        <taxon>Alphaproteobacteria</taxon>
        <taxon>Acetobacterales</taxon>
        <taxon>Acetobacteraceae</taxon>
        <taxon>Acetobacter</taxon>
    </lineage>
</organism>
<comment type="caution">
    <text evidence="1">The sequence shown here is derived from an EMBL/GenBank/DDBJ whole genome shotgun (WGS) entry which is preliminary data.</text>
</comment>
<gene>
    <name evidence="1" type="ORF">LWC05_16970</name>
</gene>
<reference evidence="1 2" key="1">
    <citation type="submission" date="2021-12" db="EMBL/GenBank/DDBJ databases">
        <title>Genome sequence of Acetobacter sicerae DmPark20a_162.</title>
        <authorList>
            <person name="Chaston J.M."/>
        </authorList>
    </citation>
    <scope>NUCLEOTIDE SEQUENCE [LARGE SCALE GENOMIC DNA]</scope>
    <source>
        <strain evidence="1 2">DmPark20a_162</strain>
    </source>
</reference>
<protein>
    <submittedName>
        <fullName evidence="1">Nuclease</fullName>
    </submittedName>
</protein>
<keyword evidence="2" id="KW-1185">Reference proteome</keyword>
<proteinExistence type="predicted"/>